<dbReference type="RefSeq" id="XP_033684201.1">
    <property type="nucleotide sequence ID" value="XM_033826836.1"/>
</dbReference>
<organism evidence="2 3">
    <name type="scientific">Trematosphaeria pertusa</name>
    <dbReference type="NCBI Taxonomy" id="390896"/>
    <lineage>
        <taxon>Eukaryota</taxon>
        <taxon>Fungi</taxon>
        <taxon>Dikarya</taxon>
        <taxon>Ascomycota</taxon>
        <taxon>Pezizomycotina</taxon>
        <taxon>Dothideomycetes</taxon>
        <taxon>Pleosporomycetidae</taxon>
        <taxon>Pleosporales</taxon>
        <taxon>Massarineae</taxon>
        <taxon>Trematosphaeriaceae</taxon>
        <taxon>Trematosphaeria</taxon>
    </lineage>
</organism>
<feature type="chain" id="PRO_5025527569" evidence="1">
    <location>
        <begin position="21"/>
        <end position="236"/>
    </location>
</feature>
<dbReference type="EMBL" id="ML987195">
    <property type="protein sequence ID" value="KAF2249197.1"/>
    <property type="molecule type" value="Genomic_DNA"/>
</dbReference>
<dbReference type="OrthoDB" id="5243723at2759"/>
<evidence type="ECO:0000256" key="1">
    <source>
        <dbReference type="SAM" id="SignalP"/>
    </source>
</evidence>
<reference evidence="2" key="1">
    <citation type="journal article" date="2020" name="Stud. Mycol.">
        <title>101 Dothideomycetes genomes: a test case for predicting lifestyles and emergence of pathogens.</title>
        <authorList>
            <person name="Haridas S."/>
            <person name="Albert R."/>
            <person name="Binder M."/>
            <person name="Bloem J."/>
            <person name="Labutti K."/>
            <person name="Salamov A."/>
            <person name="Andreopoulos B."/>
            <person name="Baker S."/>
            <person name="Barry K."/>
            <person name="Bills G."/>
            <person name="Bluhm B."/>
            <person name="Cannon C."/>
            <person name="Castanera R."/>
            <person name="Culley D."/>
            <person name="Daum C."/>
            <person name="Ezra D."/>
            <person name="Gonzalez J."/>
            <person name="Henrissat B."/>
            <person name="Kuo A."/>
            <person name="Liang C."/>
            <person name="Lipzen A."/>
            <person name="Lutzoni F."/>
            <person name="Magnuson J."/>
            <person name="Mondo S."/>
            <person name="Nolan M."/>
            <person name="Ohm R."/>
            <person name="Pangilinan J."/>
            <person name="Park H.-J."/>
            <person name="Ramirez L."/>
            <person name="Alfaro M."/>
            <person name="Sun H."/>
            <person name="Tritt A."/>
            <person name="Yoshinaga Y."/>
            <person name="Zwiers L.-H."/>
            <person name="Turgeon B."/>
            <person name="Goodwin S."/>
            <person name="Spatafora J."/>
            <person name="Crous P."/>
            <person name="Grigoriev I."/>
        </authorList>
    </citation>
    <scope>NUCLEOTIDE SEQUENCE</scope>
    <source>
        <strain evidence="2">CBS 122368</strain>
    </source>
</reference>
<evidence type="ECO:0000313" key="2">
    <source>
        <dbReference type="EMBL" id="KAF2249197.1"/>
    </source>
</evidence>
<protein>
    <submittedName>
        <fullName evidence="2">Uncharacterized protein</fullName>
    </submittedName>
</protein>
<name>A0A6A6IG82_9PLEO</name>
<sequence length="236" mass="24824">MRSISFVITLLFAFIATSYAWPELHILEARKGGKNGTTNGNSVNKACRKMAKLEKLTALAANQTKLDAMVAKGKLNQTEVDAIKAKAANVTSELQTMQANTTLVSTCLVVDAHQKVVGECKQMNKLTKLAALANNQTAMDAFMQKKNITDMTKLQAKIANATTKLKTLQSNTTLTNLCTQLDQQKGAASDGTAAASGTAGSAAASTGSSSGASELTLQTMSYILLPALAGIFALFL</sequence>
<accession>A0A6A6IG82</accession>
<feature type="signal peptide" evidence="1">
    <location>
        <begin position="1"/>
        <end position="20"/>
    </location>
</feature>
<dbReference type="GeneID" id="54580166"/>
<gene>
    <name evidence="2" type="ORF">BU26DRAFT_505266</name>
</gene>
<keyword evidence="1" id="KW-0732">Signal</keyword>
<dbReference type="Proteomes" id="UP000800094">
    <property type="component" value="Unassembled WGS sequence"/>
</dbReference>
<proteinExistence type="predicted"/>
<dbReference type="AlphaFoldDB" id="A0A6A6IG82"/>
<keyword evidence="3" id="KW-1185">Reference proteome</keyword>
<evidence type="ECO:0000313" key="3">
    <source>
        <dbReference type="Proteomes" id="UP000800094"/>
    </source>
</evidence>